<dbReference type="SUPFAM" id="SSF109604">
    <property type="entry name" value="HD-domain/PDEase-like"/>
    <property type="match status" value="1"/>
</dbReference>
<evidence type="ECO:0000313" key="1">
    <source>
        <dbReference type="EMBL" id="CAB4755834.1"/>
    </source>
</evidence>
<organism evidence="1">
    <name type="scientific">freshwater metagenome</name>
    <dbReference type="NCBI Taxonomy" id="449393"/>
    <lineage>
        <taxon>unclassified sequences</taxon>
        <taxon>metagenomes</taxon>
        <taxon>ecological metagenomes</taxon>
    </lineage>
</organism>
<protein>
    <submittedName>
        <fullName evidence="1">Unannotated protein</fullName>
    </submittedName>
</protein>
<proteinExistence type="predicted"/>
<name>A0A6J6U9R9_9ZZZZ</name>
<dbReference type="Gene3D" id="1.10.3210.10">
    <property type="entry name" value="Hypothetical protein af1432"/>
    <property type="match status" value="1"/>
</dbReference>
<accession>A0A6J6U9R9</accession>
<dbReference type="EMBL" id="CAEZYZ010000179">
    <property type="protein sequence ID" value="CAB4755834.1"/>
    <property type="molecule type" value="Genomic_DNA"/>
</dbReference>
<dbReference type="AlphaFoldDB" id="A0A6J6U9R9"/>
<reference evidence="1" key="1">
    <citation type="submission" date="2020-05" db="EMBL/GenBank/DDBJ databases">
        <authorList>
            <person name="Chiriac C."/>
            <person name="Salcher M."/>
            <person name="Ghai R."/>
            <person name="Kavagutti S V."/>
        </authorList>
    </citation>
    <scope>NUCLEOTIDE SEQUENCE</scope>
</reference>
<sequence>MTHHDLPATFLTERFTNADGDEDMVIGGLLHDAAEDHGGEARLHDIGKRYGTAVEGYVRACSDYLGDDPSPKPPWRPRKEASLARLLNESVATVTVSMADKVHNARSIITDLHNGLWVFDKFKAAPEDTIWYYTSCLEIAQAKSVSPALVTPLERAVQGMSDEVAAWPERESASAAPLSRARQGKV</sequence>
<gene>
    <name evidence="1" type="ORF">UFOPK2810_01069</name>
</gene>